<accession>A0A5J4VY55</accession>
<comment type="caution">
    <text evidence="1">The sequence shown here is derived from an EMBL/GenBank/DDBJ whole genome shotgun (WGS) entry which is preliminary data.</text>
</comment>
<gene>
    <name evidence="1" type="ORF">EZS28_016949</name>
</gene>
<protein>
    <submittedName>
        <fullName evidence="1">Uncharacterized protein</fullName>
    </submittedName>
</protein>
<evidence type="ECO:0000313" key="1">
    <source>
        <dbReference type="EMBL" id="KAA6387525.1"/>
    </source>
</evidence>
<organism evidence="1 2">
    <name type="scientific">Streblomastix strix</name>
    <dbReference type="NCBI Taxonomy" id="222440"/>
    <lineage>
        <taxon>Eukaryota</taxon>
        <taxon>Metamonada</taxon>
        <taxon>Preaxostyla</taxon>
        <taxon>Oxymonadida</taxon>
        <taxon>Streblomastigidae</taxon>
        <taxon>Streblomastix</taxon>
    </lineage>
</organism>
<reference evidence="1 2" key="1">
    <citation type="submission" date="2019-03" db="EMBL/GenBank/DDBJ databases">
        <title>Single cell metagenomics reveals metabolic interactions within the superorganism composed of flagellate Streblomastix strix and complex community of Bacteroidetes bacteria on its surface.</title>
        <authorList>
            <person name="Treitli S.C."/>
            <person name="Kolisko M."/>
            <person name="Husnik F."/>
            <person name="Keeling P."/>
            <person name="Hampl V."/>
        </authorList>
    </citation>
    <scope>NUCLEOTIDE SEQUENCE [LARGE SCALE GENOMIC DNA]</scope>
    <source>
        <strain evidence="1">ST1C</strain>
    </source>
</reference>
<dbReference type="EMBL" id="SNRW01004340">
    <property type="protein sequence ID" value="KAA6387525.1"/>
    <property type="molecule type" value="Genomic_DNA"/>
</dbReference>
<proteinExistence type="predicted"/>
<dbReference type="Proteomes" id="UP000324800">
    <property type="component" value="Unassembled WGS sequence"/>
</dbReference>
<dbReference type="AlphaFoldDB" id="A0A5J4VY55"/>
<name>A0A5J4VY55_9EUKA</name>
<evidence type="ECO:0000313" key="2">
    <source>
        <dbReference type="Proteomes" id="UP000324800"/>
    </source>
</evidence>
<sequence length="162" mass="18478">MMRRTNQTCKRPPSRDSCQTLNYANLVPQNLLHSATQLQPTFVNAFRQNVDMDLLDPDQTIATPEKQPSNAIAAARALQVKLSGQEMQQISFIAEDLPQEQVVEARQRARLATVLLKLRRPSKRNHAPGQPLLTFDQVLADLQMKLLQHYRQLQRTLTQIAK</sequence>